<comment type="caution">
    <text evidence="10">The sequence shown here is derived from an EMBL/GenBank/DDBJ whole genome shotgun (WGS) entry which is preliminary data.</text>
</comment>
<protein>
    <submittedName>
        <fullName evidence="10">ABC transporter C member 13</fullName>
    </submittedName>
</protein>
<evidence type="ECO:0000256" key="1">
    <source>
        <dbReference type="ARBA" id="ARBA00004141"/>
    </source>
</evidence>
<dbReference type="InterPro" id="IPR003593">
    <property type="entry name" value="AAA+_ATPase"/>
</dbReference>
<gene>
    <name evidence="10" type="primary">ABCC13</name>
    <name evidence="10" type="ORF">IWW36_002369</name>
</gene>
<dbReference type="Gene3D" id="3.40.50.300">
    <property type="entry name" value="P-loop containing nucleotide triphosphate hydrolases"/>
    <property type="match status" value="2"/>
</dbReference>
<dbReference type="Pfam" id="PF00005">
    <property type="entry name" value="ABC_tran"/>
    <property type="match status" value="2"/>
</dbReference>
<dbReference type="GO" id="GO:0042626">
    <property type="term" value="F:ATPase-coupled transmembrane transporter activity"/>
    <property type="evidence" value="ECO:0007669"/>
    <property type="project" value="TreeGrafter"/>
</dbReference>
<evidence type="ECO:0000256" key="5">
    <source>
        <dbReference type="ARBA" id="ARBA00022840"/>
    </source>
</evidence>
<dbReference type="CDD" id="cd03250">
    <property type="entry name" value="ABCC_MRP_domain1"/>
    <property type="match status" value="1"/>
</dbReference>
<evidence type="ECO:0000256" key="4">
    <source>
        <dbReference type="ARBA" id="ARBA00022741"/>
    </source>
</evidence>
<dbReference type="GO" id="GO:0016887">
    <property type="term" value="F:ATP hydrolysis activity"/>
    <property type="evidence" value="ECO:0007669"/>
    <property type="project" value="InterPro"/>
</dbReference>
<evidence type="ECO:0000256" key="6">
    <source>
        <dbReference type="ARBA" id="ARBA00022989"/>
    </source>
</evidence>
<dbReference type="InterPro" id="IPR027417">
    <property type="entry name" value="P-loop_NTPase"/>
</dbReference>
<dbReference type="PROSITE" id="PS50893">
    <property type="entry name" value="ABC_TRANSPORTER_2"/>
    <property type="match status" value="2"/>
</dbReference>
<organism evidence="10 11">
    <name type="scientific">Coemansia brasiliensis</name>
    <dbReference type="NCBI Taxonomy" id="2650707"/>
    <lineage>
        <taxon>Eukaryota</taxon>
        <taxon>Fungi</taxon>
        <taxon>Fungi incertae sedis</taxon>
        <taxon>Zoopagomycota</taxon>
        <taxon>Kickxellomycotina</taxon>
        <taxon>Kickxellomycetes</taxon>
        <taxon>Kickxellales</taxon>
        <taxon>Kickxellaceae</taxon>
        <taxon>Coemansia</taxon>
    </lineage>
</organism>
<dbReference type="PANTHER" id="PTHR24223">
    <property type="entry name" value="ATP-BINDING CASSETTE SUB-FAMILY C"/>
    <property type="match status" value="1"/>
</dbReference>
<evidence type="ECO:0000256" key="7">
    <source>
        <dbReference type="ARBA" id="ARBA00023136"/>
    </source>
</evidence>
<name>A0A9W8LY72_9FUNG</name>
<dbReference type="Proteomes" id="UP001139887">
    <property type="component" value="Unassembled WGS sequence"/>
</dbReference>
<dbReference type="AlphaFoldDB" id="A0A9W8LY72"/>
<feature type="domain" description="ABC transporter" evidence="9">
    <location>
        <begin position="38"/>
        <end position="261"/>
    </location>
</feature>
<dbReference type="InterPro" id="IPR003439">
    <property type="entry name" value="ABC_transporter-like_ATP-bd"/>
</dbReference>
<sequence>MGSNFFKYFDEDFLSLLEYHKVQYISRKQECQTNGNSIELNICVFSWGQQMFQLQPLQLSIKHGEFITVVGRVGSGKSSLLSAICGEMPLASGSRCVYGSIGYVSQKPWIMNATFRGNVLFGNTYDEQKYSQIIAACALVSDIEQLPAKDATEIGPKGINLSGGQKARLALARAIYNDADIYILDDILSAVDAQVERHLVEHVLAGNGIIRSKTRILVTHAEHVIPLSSRTLRLDNGKVSISNQDAIEFHSIIADGTNSSTDASADNASKNENSKDTDDASSTSGDGKFTIAPELDVPQFNRGMIWKYVKFCGVGLVALILAIEIGRAHLEFHSNLKQKDLFANDKSNDVRELSAEFQIHTIALEKHTLEKKDCPVDITDYVGELINGHEVVRIHNKVTVFVAQLQNALAQDEKYKARSPESFDIYTFLEEKVYNMIELGGILYAKWLQTNEMQVVHPGDVKVWIDMCIKGMKNMCAAINDPQLKGSLPMLAKYFVYTESLGQEASYHSEKDLPKAWPQDGRIAFKSLSMRYRDSLPMVLNDVTFSTGRFEKIGIVGRTGAGKSTLTLALLRLIEPASGSITIDGIDTSAVGLYDLRSRISIVPQDPMLLEGTIRDNLDPASEYSDKEILAAIAKSCIGDLIFKPKPNNGSDNVPEYKKGSGLDTWVEPDGTNFSIGQRQLISLCRALLWQRRILVLDEATANIDSQSDRLMQTIIRKEFKDCTVLTIAHRLKTVMDSDRILVMDKGSIAEFDTPSNLIAQQGIFAELVESMQFNEKSVSNV</sequence>
<evidence type="ECO:0000256" key="8">
    <source>
        <dbReference type="SAM" id="MobiDB-lite"/>
    </source>
</evidence>
<keyword evidence="7" id="KW-0472">Membrane</keyword>
<dbReference type="FunFam" id="3.40.50.300:FF:000997">
    <property type="entry name" value="Multidrug resistance-associated protein 1"/>
    <property type="match status" value="1"/>
</dbReference>
<evidence type="ECO:0000256" key="3">
    <source>
        <dbReference type="ARBA" id="ARBA00022692"/>
    </source>
</evidence>
<keyword evidence="3" id="KW-0812">Transmembrane</keyword>
<dbReference type="GO" id="GO:0016020">
    <property type="term" value="C:membrane"/>
    <property type="evidence" value="ECO:0007669"/>
    <property type="project" value="UniProtKB-SubCell"/>
</dbReference>
<keyword evidence="11" id="KW-1185">Reference proteome</keyword>
<feature type="domain" description="ABC transporter" evidence="9">
    <location>
        <begin position="523"/>
        <end position="771"/>
    </location>
</feature>
<dbReference type="CDD" id="cd03244">
    <property type="entry name" value="ABCC_MRP_domain2"/>
    <property type="match status" value="1"/>
</dbReference>
<dbReference type="PROSITE" id="PS00211">
    <property type="entry name" value="ABC_TRANSPORTER_1"/>
    <property type="match status" value="1"/>
</dbReference>
<comment type="subcellular location">
    <subcellularLocation>
        <location evidence="1">Membrane</location>
        <topology evidence="1">Multi-pass membrane protein</topology>
    </subcellularLocation>
</comment>
<proteinExistence type="predicted"/>
<keyword evidence="2" id="KW-0813">Transport</keyword>
<evidence type="ECO:0000256" key="2">
    <source>
        <dbReference type="ARBA" id="ARBA00022448"/>
    </source>
</evidence>
<keyword evidence="6" id="KW-1133">Transmembrane helix</keyword>
<evidence type="ECO:0000259" key="9">
    <source>
        <dbReference type="PROSITE" id="PS50893"/>
    </source>
</evidence>
<evidence type="ECO:0000313" key="10">
    <source>
        <dbReference type="EMBL" id="KAJ2849816.1"/>
    </source>
</evidence>
<reference evidence="10" key="1">
    <citation type="submission" date="2022-07" db="EMBL/GenBank/DDBJ databases">
        <title>Phylogenomic reconstructions and comparative analyses of Kickxellomycotina fungi.</title>
        <authorList>
            <person name="Reynolds N.K."/>
            <person name="Stajich J.E."/>
            <person name="Barry K."/>
            <person name="Grigoriev I.V."/>
            <person name="Crous P."/>
            <person name="Smith M.E."/>
        </authorList>
    </citation>
    <scope>NUCLEOTIDE SEQUENCE</scope>
    <source>
        <strain evidence="10">NRRL 1566</strain>
    </source>
</reference>
<dbReference type="InterPro" id="IPR017871">
    <property type="entry name" value="ABC_transporter-like_CS"/>
</dbReference>
<dbReference type="OrthoDB" id="6500128at2759"/>
<accession>A0A9W8LY72</accession>
<dbReference type="InterPro" id="IPR050173">
    <property type="entry name" value="ABC_transporter_C-like"/>
</dbReference>
<dbReference type="FunFam" id="3.40.50.300:FF:000565">
    <property type="entry name" value="ABC bile acid transporter"/>
    <property type="match status" value="1"/>
</dbReference>
<dbReference type="SUPFAM" id="SSF52540">
    <property type="entry name" value="P-loop containing nucleoside triphosphate hydrolases"/>
    <property type="match status" value="2"/>
</dbReference>
<dbReference type="SMART" id="SM00382">
    <property type="entry name" value="AAA"/>
    <property type="match status" value="2"/>
</dbReference>
<keyword evidence="5" id="KW-0067">ATP-binding</keyword>
<feature type="region of interest" description="Disordered" evidence="8">
    <location>
        <begin position="260"/>
        <end position="288"/>
    </location>
</feature>
<dbReference type="EMBL" id="JANBUW010000057">
    <property type="protein sequence ID" value="KAJ2849816.1"/>
    <property type="molecule type" value="Genomic_DNA"/>
</dbReference>
<dbReference type="GO" id="GO:0005524">
    <property type="term" value="F:ATP binding"/>
    <property type="evidence" value="ECO:0007669"/>
    <property type="project" value="UniProtKB-KW"/>
</dbReference>
<keyword evidence="4" id="KW-0547">Nucleotide-binding</keyword>
<evidence type="ECO:0000313" key="11">
    <source>
        <dbReference type="Proteomes" id="UP001139887"/>
    </source>
</evidence>